<dbReference type="Proteomes" id="UP000231932">
    <property type="component" value="Chromosome"/>
</dbReference>
<dbReference type="AlphaFoldDB" id="A0A2K8N563"/>
<dbReference type="EMBL" id="CP024955">
    <property type="protein sequence ID" value="ATY84466.1"/>
    <property type="molecule type" value="Genomic_DNA"/>
</dbReference>
<keyword evidence="2" id="KW-1185">Reference proteome</keyword>
<organism evidence="1 2">
    <name type="scientific">Kyrpidia spormannii</name>
    <dbReference type="NCBI Taxonomy" id="2055160"/>
    <lineage>
        <taxon>Bacteria</taxon>
        <taxon>Bacillati</taxon>
        <taxon>Bacillota</taxon>
        <taxon>Bacilli</taxon>
        <taxon>Bacillales</taxon>
        <taxon>Alicyclobacillaceae</taxon>
        <taxon>Kyrpidia</taxon>
    </lineage>
</organism>
<evidence type="ECO:0000313" key="1">
    <source>
        <dbReference type="EMBL" id="ATY84466.1"/>
    </source>
</evidence>
<accession>A0A2K8N563</accession>
<gene>
    <name evidence="1" type="ORF">CVV65_05435</name>
</gene>
<evidence type="ECO:0000313" key="2">
    <source>
        <dbReference type="Proteomes" id="UP000231932"/>
    </source>
</evidence>
<dbReference type="OrthoDB" id="307997at2"/>
<proteinExistence type="predicted"/>
<name>A0A2K8N563_9BACL</name>
<dbReference type="RefSeq" id="WP_100667286.1">
    <property type="nucleotide sequence ID" value="NZ_CP024955.1"/>
</dbReference>
<protein>
    <recommendedName>
        <fullName evidence="3">Uracil-DNA glycosylase-like domain-containing protein</fullName>
    </recommendedName>
</protein>
<reference evidence="2" key="1">
    <citation type="submission" date="2017-11" db="EMBL/GenBank/DDBJ databases">
        <title>Complete Genome Sequence of Kyrpidia sp. Strain EA-1, a thermophilic, hydrogen-oxidizing Bacterium, isolated from the Azores.</title>
        <authorList>
            <person name="Reiner J.E."/>
            <person name="Lapp C.J."/>
            <person name="Bunk B."/>
            <person name="Gescher J."/>
        </authorList>
    </citation>
    <scope>NUCLEOTIDE SEQUENCE [LARGE SCALE GENOMIC DNA]</scope>
    <source>
        <strain evidence="2">EA-1</strain>
    </source>
</reference>
<dbReference type="KEGG" id="kyr:CVV65_05435"/>
<evidence type="ECO:0008006" key="3">
    <source>
        <dbReference type="Google" id="ProtNLM"/>
    </source>
</evidence>
<sequence>MSEFEVFEKERRMELALQATYNEWWRRMFRAVKSLDEQDIRKLSNPFVIKCLPAYRKARRKVFIVGKETNGWGSFYETLDHFRYADTDVQREEIIQYLQWMYEDFRLNRKWDHTPFWRGSRELFRAVAPDDGDDAFLNAQLIPFDYMNGRPPSNLEELLHSEFNVLPMTIEAIQPDVVLFLTGYAYDERIKKTFRNQRLLGDTLAFHPIDGFHQNQLVRLSHQVLPYHTYRTYHPGYSLLHRDTAFDPVKEKLKELVEV</sequence>